<name>A0ABT9WRC6_9BACI</name>
<dbReference type="RefSeq" id="WP_307228220.1">
    <property type="nucleotide sequence ID" value="NZ_JAUSTT010000007.1"/>
</dbReference>
<comment type="caution">
    <text evidence="1">The sequence shown here is derived from an EMBL/GenBank/DDBJ whole genome shotgun (WGS) entry which is preliminary data.</text>
</comment>
<organism evidence="1 2">
    <name type="scientific">Bacillus chungangensis</name>
    <dbReference type="NCBI Taxonomy" id="587633"/>
    <lineage>
        <taxon>Bacteria</taxon>
        <taxon>Bacillati</taxon>
        <taxon>Bacillota</taxon>
        <taxon>Bacilli</taxon>
        <taxon>Bacillales</taxon>
        <taxon>Bacillaceae</taxon>
        <taxon>Bacillus</taxon>
    </lineage>
</organism>
<keyword evidence="2" id="KW-1185">Reference proteome</keyword>
<sequence>MNNFLQMYIQYEIATCAYLHYTQIMELLSVEMSRFEAKNFYWEQVDTNPAIVIERCDIPSESHFHALKQFRKMEAHQVFGQLETFIIGGLETIRFFCVKKTNS</sequence>
<accession>A0ABT9WRC6</accession>
<protein>
    <submittedName>
        <fullName evidence="1">Uncharacterized protein</fullName>
    </submittedName>
</protein>
<evidence type="ECO:0000313" key="1">
    <source>
        <dbReference type="EMBL" id="MDQ0175698.1"/>
    </source>
</evidence>
<dbReference type="EMBL" id="JAUSTT010000007">
    <property type="protein sequence ID" value="MDQ0175698.1"/>
    <property type="molecule type" value="Genomic_DNA"/>
</dbReference>
<proteinExistence type="predicted"/>
<dbReference type="Proteomes" id="UP001223586">
    <property type="component" value="Unassembled WGS sequence"/>
</dbReference>
<gene>
    <name evidence="1" type="ORF">J2S08_001532</name>
</gene>
<evidence type="ECO:0000313" key="2">
    <source>
        <dbReference type="Proteomes" id="UP001223586"/>
    </source>
</evidence>
<reference evidence="1 2" key="1">
    <citation type="submission" date="2023-07" db="EMBL/GenBank/DDBJ databases">
        <title>Genomic Encyclopedia of Type Strains, Phase IV (KMG-IV): sequencing the most valuable type-strain genomes for metagenomic binning, comparative biology and taxonomic classification.</title>
        <authorList>
            <person name="Goeker M."/>
        </authorList>
    </citation>
    <scope>NUCLEOTIDE SEQUENCE [LARGE SCALE GENOMIC DNA]</scope>
    <source>
        <strain evidence="1 2">DSM 23837</strain>
    </source>
</reference>